<keyword evidence="3" id="KW-0460">Magnesium</keyword>
<dbReference type="InterPro" id="IPR050582">
    <property type="entry name" value="HAD-like_SerB"/>
</dbReference>
<dbReference type="Proteomes" id="UP000002734">
    <property type="component" value="Chromosome"/>
</dbReference>
<dbReference type="RefSeq" id="WP_015854605.1">
    <property type="nucleotide sequence ID" value="NC_012880.1"/>
</dbReference>
<dbReference type="AlphaFoldDB" id="C6CBU2"/>
<keyword evidence="5" id="KW-1185">Reference proteome</keyword>
<dbReference type="EMBL" id="CP001654">
    <property type="protein sequence ID" value="ACS86702.1"/>
    <property type="molecule type" value="Genomic_DNA"/>
</dbReference>
<dbReference type="Gene3D" id="3.40.50.1000">
    <property type="entry name" value="HAD superfamily/HAD-like"/>
    <property type="match status" value="1"/>
</dbReference>
<dbReference type="PANTHER" id="PTHR43344:SF13">
    <property type="entry name" value="PHOSPHATASE RV3661-RELATED"/>
    <property type="match status" value="1"/>
</dbReference>
<proteinExistence type="predicted"/>
<dbReference type="PANTHER" id="PTHR43344">
    <property type="entry name" value="PHOSPHOSERINE PHOSPHATASE"/>
    <property type="match status" value="1"/>
</dbReference>
<keyword evidence="2 4" id="KW-0378">Hydrolase</keyword>
<dbReference type="CDD" id="cd02612">
    <property type="entry name" value="HAD_PGPPase"/>
    <property type="match status" value="1"/>
</dbReference>
<dbReference type="eggNOG" id="COG0560">
    <property type="taxonomic scope" value="Bacteria"/>
</dbReference>
<evidence type="ECO:0000256" key="1">
    <source>
        <dbReference type="ARBA" id="ARBA00022723"/>
    </source>
</evidence>
<name>C6CBU2_MUSP7</name>
<dbReference type="STRING" id="579405.Dd703_2927"/>
<dbReference type="HOGENOM" id="CLU_052657_1_1_6"/>
<sequence length="223" mass="25026">MDLALFDLDETLICADSTGLWLRWLVAQDVASPALLQQERELMKAYYQGTMSMDAYMQLTLSPLVGVAADTVAGWAERFIRQEILPRVYPQAREAMAWHRQRGDVIVVISASGEHLVAPIARHLDADLALAIGVTLDAQRFTGAIHGTPTYRQGKVTRVQEWLESRPGAPFQRTHGYSDSINDRALLEFVDHASVINPDETLAALAQEHGWRICRWQPSRHPD</sequence>
<accession>C6CBU2</accession>
<dbReference type="KEGG" id="dda:Dd703_2927"/>
<dbReference type="InterPro" id="IPR006385">
    <property type="entry name" value="HAD_hydro_SerB1"/>
</dbReference>
<evidence type="ECO:0000256" key="3">
    <source>
        <dbReference type="ARBA" id="ARBA00022842"/>
    </source>
</evidence>
<dbReference type="NCBIfam" id="TIGR01490">
    <property type="entry name" value="HAD-SF-IB-hyp1"/>
    <property type="match status" value="1"/>
</dbReference>
<dbReference type="Gene3D" id="1.20.1440.100">
    <property type="entry name" value="SG protein - dephosphorylation function"/>
    <property type="match status" value="1"/>
</dbReference>
<keyword evidence="1" id="KW-0479">Metal-binding</keyword>
<reference evidence="4" key="1">
    <citation type="submission" date="2009-06" db="EMBL/GenBank/DDBJ databases">
        <title>Complete sequence of Dickeya dadantii Ech703.</title>
        <authorList>
            <consortium name="US DOE Joint Genome Institute"/>
            <person name="Lucas S."/>
            <person name="Copeland A."/>
            <person name="Lapidus A."/>
            <person name="Glavina del Rio T."/>
            <person name="Dalin E."/>
            <person name="Tice H."/>
            <person name="Bruce D."/>
            <person name="Goodwin L."/>
            <person name="Pitluck S."/>
            <person name="Chertkov O."/>
            <person name="Brettin T."/>
            <person name="Detter J.C."/>
            <person name="Han C."/>
            <person name="Larimer F."/>
            <person name="Land M."/>
            <person name="Hauser L."/>
            <person name="Kyrpides N."/>
            <person name="Mikhailova N."/>
            <person name="Balakrishnan V."/>
            <person name="Glasner J."/>
            <person name="Perna N.T."/>
        </authorList>
    </citation>
    <scope>NUCLEOTIDE SEQUENCE [LARGE SCALE GENOMIC DNA]</scope>
    <source>
        <strain evidence="4">Ech703</strain>
    </source>
</reference>
<gene>
    <name evidence="4" type="ordered locus">Dd703_2927</name>
</gene>
<dbReference type="GO" id="GO:0016787">
    <property type="term" value="F:hydrolase activity"/>
    <property type="evidence" value="ECO:0007669"/>
    <property type="project" value="UniProtKB-KW"/>
</dbReference>
<dbReference type="SUPFAM" id="SSF56784">
    <property type="entry name" value="HAD-like"/>
    <property type="match status" value="1"/>
</dbReference>
<evidence type="ECO:0000313" key="4">
    <source>
        <dbReference type="EMBL" id="ACS86702.1"/>
    </source>
</evidence>
<evidence type="ECO:0000313" key="5">
    <source>
        <dbReference type="Proteomes" id="UP000002734"/>
    </source>
</evidence>
<organism evidence="4 5">
    <name type="scientific">Musicola paradisiaca (strain Ech703)</name>
    <name type="common">Dickeya paradisiaca</name>
    <name type="synonym">Dickeya dadantii</name>
    <dbReference type="NCBI Taxonomy" id="579405"/>
    <lineage>
        <taxon>Bacteria</taxon>
        <taxon>Pseudomonadati</taxon>
        <taxon>Pseudomonadota</taxon>
        <taxon>Gammaproteobacteria</taxon>
        <taxon>Enterobacterales</taxon>
        <taxon>Pectobacteriaceae</taxon>
        <taxon>Musicola</taxon>
    </lineage>
</organism>
<dbReference type="GO" id="GO:0046872">
    <property type="term" value="F:metal ion binding"/>
    <property type="evidence" value="ECO:0007669"/>
    <property type="project" value="UniProtKB-KW"/>
</dbReference>
<evidence type="ECO:0000256" key="2">
    <source>
        <dbReference type="ARBA" id="ARBA00022801"/>
    </source>
</evidence>
<dbReference type="Pfam" id="PF12710">
    <property type="entry name" value="HAD"/>
    <property type="match status" value="1"/>
</dbReference>
<protein>
    <submittedName>
        <fullName evidence="4">HAD-superfamily subfamily IB hydrolase, TIGR01490</fullName>
    </submittedName>
</protein>
<dbReference type="InterPro" id="IPR036412">
    <property type="entry name" value="HAD-like_sf"/>
</dbReference>
<dbReference type="NCBIfam" id="TIGR01488">
    <property type="entry name" value="HAD-SF-IB"/>
    <property type="match status" value="1"/>
</dbReference>
<dbReference type="InterPro" id="IPR023214">
    <property type="entry name" value="HAD_sf"/>
</dbReference>